<sequence length="196" mass="22318">MNAFADPPEGLTDQMFFLNVMCVQVLSDVLITWDDSEMIKKPHWWKRNGMLKRITEVAVNEFNPFVPSGMNAEEIYPSIERTRAYLLCGILDRGSLQSTLEAIANCNRTREEMKEAAIRFRIRAINLGAQEFGNYVQQTGIMMSFLGMYALSNPEFGGFRPDFLMDVAKLLHSEERSTVGHAAEETPCFEAGQWFT</sequence>
<keyword evidence="2" id="KW-1185">Reference proteome</keyword>
<gene>
    <name evidence="1" type="ORF">SEMRO_477_G150730.1</name>
</gene>
<accession>A0A9N8HGC2</accession>
<comment type="caution">
    <text evidence="1">The sequence shown here is derived from an EMBL/GenBank/DDBJ whole genome shotgun (WGS) entry which is preliminary data.</text>
</comment>
<evidence type="ECO:0000313" key="2">
    <source>
        <dbReference type="Proteomes" id="UP001153069"/>
    </source>
</evidence>
<protein>
    <submittedName>
        <fullName evidence="1">Uncharacterized protein</fullName>
    </submittedName>
</protein>
<proteinExistence type="predicted"/>
<dbReference type="AlphaFoldDB" id="A0A9N8HGC2"/>
<evidence type="ECO:0000313" key="1">
    <source>
        <dbReference type="EMBL" id="CAB9511270.1"/>
    </source>
</evidence>
<organism evidence="1 2">
    <name type="scientific">Seminavis robusta</name>
    <dbReference type="NCBI Taxonomy" id="568900"/>
    <lineage>
        <taxon>Eukaryota</taxon>
        <taxon>Sar</taxon>
        <taxon>Stramenopiles</taxon>
        <taxon>Ochrophyta</taxon>
        <taxon>Bacillariophyta</taxon>
        <taxon>Bacillariophyceae</taxon>
        <taxon>Bacillariophycidae</taxon>
        <taxon>Naviculales</taxon>
        <taxon>Naviculaceae</taxon>
        <taxon>Seminavis</taxon>
    </lineage>
</organism>
<reference evidence="1" key="1">
    <citation type="submission" date="2020-06" db="EMBL/GenBank/DDBJ databases">
        <authorList>
            <consortium name="Plant Systems Biology data submission"/>
        </authorList>
    </citation>
    <scope>NUCLEOTIDE SEQUENCE</scope>
    <source>
        <strain evidence="1">D6</strain>
    </source>
</reference>
<name>A0A9N8HGC2_9STRA</name>
<dbReference type="Proteomes" id="UP001153069">
    <property type="component" value="Unassembled WGS sequence"/>
</dbReference>
<dbReference type="EMBL" id="CAICTM010000476">
    <property type="protein sequence ID" value="CAB9511270.1"/>
    <property type="molecule type" value="Genomic_DNA"/>
</dbReference>